<protein>
    <submittedName>
        <fullName evidence="2">Type IV pilus assembly PilZ</fullName>
    </submittedName>
</protein>
<gene>
    <name evidence="2" type="ORF">DFE_1232</name>
</gene>
<name>A0A2Z6AXM4_9BACT</name>
<dbReference type="Proteomes" id="UP000269883">
    <property type="component" value="Chromosome"/>
</dbReference>
<dbReference type="RefSeq" id="WP_126377662.1">
    <property type="nucleotide sequence ID" value="NZ_AP017378.1"/>
</dbReference>
<dbReference type="InterPro" id="IPR009875">
    <property type="entry name" value="PilZ_domain"/>
</dbReference>
<evidence type="ECO:0000313" key="3">
    <source>
        <dbReference type="Proteomes" id="UP000269883"/>
    </source>
</evidence>
<dbReference type="Pfam" id="PF07238">
    <property type="entry name" value="PilZ"/>
    <property type="match status" value="1"/>
</dbReference>
<organism evidence="2 3">
    <name type="scientific">Desulfovibrio ferrophilus</name>
    <dbReference type="NCBI Taxonomy" id="241368"/>
    <lineage>
        <taxon>Bacteria</taxon>
        <taxon>Pseudomonadati</taxon>
        <taxon>Thermodesulfobacteriota</taxon>
        <taxon>Desulfovibrionia</taxon>
        <taxon>Desulfovibrionales</taxon>
        <taxon>Desulfovibrionaceae</taxon>
        <taxon>Desulfovibrio</taxon>
    </lineage>
</organism>
<dbReference type="AlphaFoldDB" id="A0A2Z6AXM4"/>
<sequence length="120" mass="13273">MPGEDKRAAPRFSLKLKGNSAAYTAEVAQCGTVHCELLDVSSGGLRGRLLNPDTLDTPLERGLVIELQSFASERLEFMQDKTGTIAWYNQLGSQFGVRFDDNLPKDDVEALIFHFSSFFG</sequence>
<accession>A0A2Z6AXM4</accession>
<reference evidence="2 3" key="1">
    <citation type="journal article" date="2018" name="Sci. Adv.">
        <title>Multi-heme cytochromes provide a pathway for survival in energy-limited environments.</title>
        <authorList>
            <person name="Deng X."/>
            <person name="Dohmae N."/>
            <person name="Nealson K.H."/>
            <person name="Hashimoto K."/>
            <person name="Okamoto A."/>
        </authorList>
    </citation>
    <scope>NUCLEOTIDE SEQUENCE [LARGE SCALE GENOMIC DNA]</scope>
    <source>
        <strain evidence="2 3">IS5</strain>
    </source>
</reference>
<evidence type="ECO:0000313" key="2">
    <source>
        <dbReference type="EMBL" id="BBD07958.1"/>
    </source>
</evidence>
<proteinExistence type="predicted"/>
<dbReference type="EMBL" id="AP017378">
    <property type="protein sequence ID" value="BBD07958.1"/>
    <property type="molecule type" value="Genomic_DNA"/>
</dbReference>
<evidence type="ECO:0000259" key="1">
    <source>
        <dbReference type="Pfam" id="PF07238"/>
    </source>
</evidence>
<dbReference type="KEGG" id="dfl:DFE_1232"/>
<keyword evidence="3" id="KW-1185">Reference proteome</keyword>
<dbReference type="GO" id="GO:0035438">
    <property type="term" value="F:cyclic-di-GMP binding"/>
    <property type="evidence" value="ECO:0007669"/>
    <property type="project" value="InterPro"/>
</dbReference>
<feature type="domain" description="PilZ" evidence="1">
    <location>
        <begin position="6"/>
        <end position="111"/>
    </location>
</feature>